<accession>A0ABR7MT80</accession>
<proteinExistence type="predicted"/>
<sequence length="384" mass="44929">MRKKTKHKKISCRDKVIRSIENIKKMYKEIVNSKRGCITIKVIKNGYKLITVITTLFAFICIPIFGYGLVARKNISDNDLLMQQVKEEAGDGVITSLDVTDIHGFGYNSIIASIANEEIYNNKVNNKFIIMDYINDSFLRTMYDLFGLKCAYKTTLSYTIYDNANKELYPKVVNVINIGGDTCKEIIVKYGIHMQETSATNVNLFAVFQYSYEKEKYELKGTYPRIKKYDLDTEYSEENYHKITTVSEDIATDFHICYAENPPRVVSCHDQDNNNFNLTSYIDSTEMQFWVHGKKHYDNMLVLVDIDRDKENALINCYIPLLNQDELEWRVMYSEYMNTSKDECEDEVIKKLETDLSESFEIIPEWRDSNYERKNTSHDKICIY</sequence>
<keyword evidence="1" id="KW-0472">Membrane</keyword>
<keyword evidence="1" id="KW-0812">Transmembrane</keyword>
<name>A0ABR7MT80_9FIRM</name>
<comment type="caution">
    <text evidence="2">The sequence shown here is derived from an EMBL/GenBank/DDBJ whole genome shotgun (WGS) entry which is preliminary data.</text>
</comment>
<protein>
    <submittedName>
        <fullName evidence="2">Uncharacterized protein</fullName>
    </submittedName>
</protein>
<keyword evidence="1" id="KW-1133">Transmembrane helix</keyword>
<dbReference type="Proteomes" id="UP000637513">
    <property type="component" value="Unassembled WGS sequence"/>
</dbReference>
<evidence type="ECO:0000313" key="2">
    <source>
        <dbReference type="EMBL" id="MBC8556670.1"/>
    </source>
</evidence>
<organism evidence="2 3">
    <name type="scientific">Jutongia hominis</name>
    <dbReference type="NCBI Taxonomy" id="2763664"/>
    <lineage>
        <taxon>Bacteria</taxon>
        <taxon>Bacillati</taxon>
        <taxon>Bacillota</taxon>
        <taxon>Clostridia</taxon>
        <taxon>Lachnospirales</taxon>
        <taxon>Lachnospiraceae</taxon>
        <taxon>Jutongia</taxon>
    </lineage>
</organism>
<feature type="transmembrane region" description="Helical" evidence="1">
    <location>
        <begin position="49"/>
        <end position="70"/>
    </location>
</feature>
<dbReference type="EMBL" id="JACRSW010000009">
    <property type="protein sequence ID" value="MBC8556670.1"/>
    <property type="molecule type" value="Genomic_DNA"/>
</dbReference>
<gene>
    <name evidence="2" type="ORF">H8700_02945</name>
</gene>
<evidence type="ECO:0000313" key="3">
    <source>
        <dbReference type="Proteomes" id="UP000637513"/>
    </source>
</evidence>
<evidence type="ECO:0000256" key="1">
    <source>
        <dbReference type="SAM" id="Phobius"/>
    </source>
</evidence>
<dbReference type="RefSeq" id="WP_249302983.1">
    <property type="nucleotide sequence ID" value="NZ_JACRSW010000009.1"/>
</dbReference>
<reference evidence="2 3" key="1">
    <citation type="submission" date="2020-08" db="EMBL/GenBank/DDBJ databases">
        <title>Genome public.</title>
        <authorList>
            <person name="Liu C."/>
            <person name="Sun Q."/>
        </authorList>
    </citation>
    <scope>NUCLEOTIDE SEQUENCE [LARGE SCALE GENOMIC DNA]</scope>
    <source>
        <strain evidence="2 3">BX3</strain>
    </source>
</reference>
<keyword evidence="3" id="KW-1185">Reference proteome</keyword>